<feature type="transmembrane region" description="Helical" evidence="1">
    <location>
        <begin position="76"/>
        <end position="98"/>
    </location>
</feature>
<reference evidence="2 3" key="1">
    <citation type="journal article" date="2016" name="Nat. Commun.">
        <title>Thousands of microbial genomes shed light on interconnected biogeochemical processes in an aquifer system.</title>
        <authorList>
            <person name="Anantharaman K."/>
            <person name="Brown C.T."/>
            <person name="Hug L.A."/>
            <person name="Sharon I."/>
            <person name="Castelle C.J."/>
            <person name="Probst A.J."/>
            <person name="Thomas B.C."/>
            <person name="Singh A."/>
            <person name="Wilkins M.J."/>
            <person name="Karaoz U."/>
            <person name="Brodie E.L."/>
            <person name="Williams K.H."/>
            <person name="Hubbard S.S."/>
            <person name="Banfield J.F."/>
        </authorList>
    </citation>
    <scope>NUCLEOTIDE SEQUENCE [LARGE SCALE GENOMIC DNA]</scope>
</reference>
<feature type="transmembrane region" description="Helical" evidence="1">
    <location>
        <begin position="7"/>
        <end position="30"/>
    </location>
</feature>
<dbReference type="EMBL" id="MHTK01000005">
    <property type="protein sequence ID" value="OHA59802.1"/>
    <property type="molecule type" value="Genomic_DNA"/>
</dbReference>
<keyword evidence="1" id="KW-0812">Transmembrane</keyword>
<evidence type="ECO:0000313" key="2">
    <source>
        <dbReference type="EMBL" id="OHA59802.1"/>
    </source>
</evidence>
<protein>
    <recommendedName>
        <fullName evidence="4">YggT family protein</fullName>
    </recommendedName>
</protein>
<keyword evidence="1" id="KW-1133">Transmembrane helix</keyword>
<gene>
    <name evidence="2" type="ORF">A2589_03100</name>
</gene>
<accession>A0A1G2QIF2</accession>
<evidence type="ECO:0000313" key="3">
    <source>
        <dbReference type="Proteomes" id="UP000177838"/>
    </source>
</evidence>
<organism evidence="2 3">
    <name type="scientific">Candidatus Vogelbacteria bacterium RIFOXYD1_FULL_46_19</name>
    <dbReference type="NCBI Taxonomy" id="1802439"/>
    <lineage>
        <taxon>Bacteria</taxon>
        <taxon>Candidatus Vogeliibacteriota</taxon>
    </lineage>
</organism>
<dbReference type="STRING" id="1802439.A2589_03100"/>
<proteinExistence type="predicted"/>
<sequence length="108" mass="11939">MNANSRLIIVYLINLIFGLIIALLGGRLILKLLGANLVTPFTAWLYSTTEPLLTPFANIFPALSPETGSSLEVSTLFALLIYALIGWFCLTTVNKIYLASPNRFDHRP</sequence>
<dbReference type="InterPro" id="IPR003425">
    <property type="entry name" value="CCB3/YggT"/>
</dbReference>
<keyword evidence="1" id="KW-0472">Membrane</keyword>
<dbReference type="AlphaFoldDB" id="A0A1G2QIF2"/>
<evidence type="ECO:0008006" key="4">
    <source>
        <dbReference type="Google" id="ProtNLM"/>
    </source>
</evidence>
<comment type="caution">
    <text evidence="2">The sequence shown here is derived from an EMBL/GenBank/DDBJ whole genome shotgun (WGS) entry which is preliminary data.</text>
</comment>
<dbReference type="GO" id="GO:0016020">
    <property type="term" value="C:membrane"/>
    <property type="evidence" value="ECO:0007669"/>
    <property type="project" value="InterPro"/>
</dbReference>
<dbReference type="Pfam" id="PF02325">
    <property type="entry name" value="CCB3_YggT"/>
    <property type="match status" value="1"/>
</dbReference>
<evidence type="ECO:0000256" key="1">
    <source>
        <dbReference type="SAM" id="Phobius"/>
    </source>
</evidence>
<name>A0A1G2QIF2_9BACT</name>
<dbReference type="Proteomes" id="UP000177838">
    <property type="component" value="Unassembled WGS sequence"/>
</dbReference>